<keyword evidence="3" id="KW-0813">Transport</keyword>
<sequence length="315" mass="35534">MRRWIKFCLCLVCTLLVISACQRPAVQETALPPNSCQMVQHVMGETCVPLNPQRIVTLDGFGLDALLALGVQPVGAANPFSSYLDDRLVDIPLLGRPQEPSLERIVMLKPDLILAFSWYHQPLYDRLSQIAPTVVHDFNHGREVREIVQFIGQTIGQPEKAAQVLADYDRRLAGLKANMTSPPTVSLIRIHQQGVGLMQRGSFPGYILEEAGLSRPANQQHIDIHQENGVWRHIQINISKEQIAEVDADVLFVFNDVDPASEQRLQQMKTDPLWSRLDVVQRDRVYEVPAYWGCCGLIAANRVVDDLWKYVVEQP</sequence>
<dbReference type="PROSITE" id="PS51257">
    <property type="entry name" value="PROKAR_LIPOPROTEIN"/>
    <property type="match status" value="1"/>
</dbReference>
<evidence type="ECO:0000313" key="7">
    <source>
        <dbReference type="EMBL" id="OEJ75103.1"/>
    </source>
</evidence>
<comment type="similarity">
    <text evidence="2">Belongs to the bacterial solute-binding protein 8 family.</text>
</comment>
<dbReference type="EMBL" id="MJGC01000053">
    <property type="protein sequence ID" value="OEJ75103.1"/>
    <property type="molecule type" value="Genomic_DNA"/>
</dbReference>
<dbReference type="InterPro" id="IPR002491">
    <property type="entry name" value="ABC_transptr_periplasmic_BD"/>
</dbReference>
<evidence type="ECO:0000256" key="5">
    <source>
        <dbReference type="SAM" id="SignalP"/>
    </source>
</evidence>
<feature type="domain" description="Fe/B12 periplasmic-binding" evidence="6">
    <location>
        <begin position="54"/>
        <end position="315"/>
    </location>
</feature>
<accession>A0A1E5QL75</accession>
<dbReference type="CDD" id="cd01146">
    <property type="entry name" value="FhuD"/>
    <property type="match status" value="1"/>
</dbReference>
<dbReference type="Pfam" id="PF01497">
    <property type="entry name" value="Peripla_BP_2"/>
    <property type="match status" value="1"/>
</dbReference>
<dbReference type="PANTHER" id="PTHR30532:SF25">
    <property type="entry name" value="IRON(III) DICITRATE-BINDING PERIPLASMIC PROTEIN"/>
    <property type="match status" value="1"/>
</dbReference>
<dbReference type="RefSeq" id="WP_069967101.1">
    <property type="nucleotide sequence ID" value="NZ_CM124774.1"/>
</dbReference>
<comment type="caution">
    <text evidence="7">The sequence shown here is derived from an EMBL/GenBank/DDBJ whole genome shotgun (WGS) entry which is preliminary data.</text>
</comment>
<evidence type="ECO:0000259" key="6">
    <source>
        <dbReference type="PROSITE" id="PS50983"/>
    </source>
</evidence>
<dbReference type="Gene3D" id="3.40.50.1980">
    <property type="entry name" value="Nitrogenase molybdenum iron protein domain"/>
    <property type="match status" value="2"/>
</dbReference>
<comment type="subcellular location">
    <subcellularLocation>
        <location evidence="1">Cell envelope</location>
    </subcellularLocation>
</comment>
<dbReference type="GO" id="GO:1901678">
    <property type="term" value="P:iron coordination entity transport"/>
    <property type="evidence" value="ECO:0007669"/>
    <property type="project" value="UniProtKB-ARBA"/>
</dbReference>
<evidence type="ECO:0000256" key="2">
    <source>
        <dbReference type="ARBA" id="ARBA00008814"/>
    </source>
</evidence>
<dbReference type="InterPro" id="IPR051313">
    <property type="entry name" value="Bact_iron-sidero_bind"/>
</dbReference>
<feature type="chain" id="PRO_5009184352" description="Fe/B12 periplasmic-binding domain-containing protein" evidence="5">
    <location>
        <begin position="26"/>
        <end position="315"/>
    </location>
</feature>
<name>A0A1E5QL75_9CYAN</name>
<organism evidence="7">
    <name type="scientific">Desertifilum tharense IPPAS B-1220</name>
    <dbReference type="NCBI Taxonomy" id="1781255"/>
    <lineage>
        <taxon>Bacteria</taxon>
        <taxon>Bacillati</taxon>
        <taxon>Cyanobacteriota</taxon>
        <taxon>Cyanophyceae</taxon>
        <taxon>Desertifilales</taxon>
        <taxon>Desertifilaceae</taxon>
        <taxon>Desertifilum</taxon>
    </lineage>
</organism>
<reference evidence="7" key="1">
    <citation type="submission" date="2016-09" db="EMBL/GenBank/DDBJ databases">
        <title>Draft genome of thermotolerant cyanobacterium Desertifilum sp. strain IPPAS B-1220.</title>
        <authorList>
            <person name="Sinetova M.A."/>
            <person name="Bolakhan K."/>
            <person name="Zayadan B.K."/>
            <person name="Mironov K.S."/>
            <person name="Ustinova V."/>
            <person name="Kupriyanova E.V."/>
            <person name="Sidorov R.A."/>
            <person name="Skrypnik A.N."/>
            <person name="Gogoleva N.E."/>
            <person name="Gogolev Y.V."/>
            <person name="Los D.A."/>
        </authorList>
    </citation>
    <scope>NUCLEOTIDE SEQUENCE [LARGE SCALE GENOMIC DNA]</scope>
    <source>
        <strain evidence="7">IPPAS B-1220</strain>
    </source>
</reference>
<dbReference type="PANTHER" id="PTHR30532">
    <property type="entry name" value="IRON III DICITRATE-BINDING PERIPLASMIC PROTEIN"/>
    <property type="match status" value="1"/>
</dbReference>
<dbReference type="SUPFAM" id="SSF53807">
    <property type="entry name" value="Helical backbone' metal receptor"/>
    <property type="match status" value="1"/>
</dbReference>
<dbReference type="AlphaFoldDB" id="A0A1E5QL75"/>
<keyword evidence="4 5" id="KW-0732">Signal</keyword>
<gene>
    <name evidence="7" type="ORF">BH720_10250</name>
</gene>
<evidence type="ECO:0000256" key="1">
    <source>
        <dbReference type="ARBA" id="ARBA00004196"/>
    </source>
</evidence>
<dbReference type="GO" id="GO:0030288">
    <property type="term" value="C:outer membrane-bounded periplasmic space"/>
    <property type="evidence" value="ECO:0007669"/>
    <property type="project" value="TreeGrafter"/>
</dbReference>
<dbReference type="PROSITE" id="PS50983">
    <property type="entry name" value="FE_B12_PBP"/>
    <property type="match status" value="1"/>
</dbReference>
<dbReference type="STRING" id="1781255.BH720_10250"/>
<evidence type="ECO:0000256" key="3">
    <source>
        <dbReference type="ARBA" id="ARBA00022448"/>
    </source>
</evidence>
<proteinExistence type="inferred from homology"/>
<dbReference type="OrthoDB" id="418958at2"/>
<feature type="signal peptide" evidence="5">
    <location>
        <begin position="1"/>
        <end position="25"/>
    </location>
</feature>
<protein>
    <recommendedName>
        <fullName evidence="6">Fe/B12 periplasmic-binding domain-containing protein</fullName>
    </recommendedName>
</protein>
<evidence type="ECO:0000256" key="4">
    <source>
        <dbReference type="ARBA" id="ARBA00022729"/>
    </source>
</evidence>